<dbReference type="Gene3D" id="1.10.357.10">
    <property type="entry name" value="Tetracycline Repressor, domain 2"/>
    <property type="match status" value="1"/>
</dbReference>
<dbReference type="PROSITE" id="PS01081">
    <property type="entry name" value="HTH_TETR_1"/>
    <property type="match status" value="1"/>
</dbReference>
<dbReference type="InterPro" id="IPR023772">
    <property type="entry name" value="DNA-bd_HTH_TetR-type_CS"/>
</dbReference>
<dbReference type="GO" id="GO:0003700">
    <property type="term" value="F:DNA-binding transcription factor activity"/>
    <property type="evidence" value="ECO:0007669"/>
    <property type="project" value="TreeGrafter"/>
</dbReference>
<evidence type="ECO:0000313" key="7">
    <source>
        <dbReference type="Proteomes" id="UP000245629"/>
    </source>
</evidence>
<dbReference type="AlphaFoldDB" id="A0A2S2CWS5"/>
<dbReference type="OrthoDB" id="9816431at2"/>
<dbReference type="InterPro" id="IPR039536">
    <property type="entry name" value="TetR_C_Proteobacteria"/>
</dbReference>
<dbReference type="Proteomes" id="UP000245629">
    <property type="component" value="Plasmid unnamed1"/>
</dbReference>
<feature type="DNA-binding region" description="H-T-H motif" evidence="4">
    <location>
        <begin position="51"/>
        <end position="70"/>
    </location>
</feature>
<gene>
    <name evidence="6" type="ORF">DEW08_21810</name>
</gene>
<dbReference type="InterPro" id="IPR009057">
    <property type="entry name" value="Homeodomain-like_sf"/>
</dbReference>
<protein>
    <submittedName>
        <fullName evidence="6">Transcriptional regulator</fullName>
    </submittedName>
</protein>
<name>A0A2S2CWS5_9PROT</name>
<dbReference type="PANTHER" id="PTHR30055">
    <property type="entry name" value="HTH-TYPE TRANSCRIPTIONAL REGULATOR RUTR"/>
    <property type="match status" value="1"/>
</dbReference>
<evidence type="ECO:0000256" key="3">
    <source>
        <dbReference type="ARBA" id="ARBA00023163"/>
    </source>
</evidence>
<dbReference type="Pfam" id="PF00440">
    <property type="entry name" value="TetR_N"/>
    <property type="match status" value="1"/>
</dbReference>
<dbReference type="EMBL" id="CP029356">
    <property type="protein sequence ID" value="AWK88727.1"/>
    <property type="molecule type" value="Genomic_DNA"/>
</dbReference>
<geneLocation type="plasmid" evidence="6 7">
    <name>unnamed1</name>
</geneLocation>
<dbReference type="Pfam" id="PF14246">
    <property type="entry name" value="TetR_C_7"/>
    <property type="match status" value="1"/>
</dbReference>
<keyword evidence="6" id="KW-0614">Plasmid</keyword>
<keyword evidence="2 4" id="KW-0238">DNA-binding</keyword>
<keyword evidence="7" id="KW-1185">Reference proteome</keyword>
<dbReference type="InterPro" id="IPR036271">
    <property type="entry name" value="Tet_transcr_reg_TetR-rel_C_sf"/>
</dbReference>
<evidence type="ECO:0000256" key="2">
    <source>
        <dbReference type="ARBA" id="ARBA00023125"/>
    </source>
</evidence>
<keyword evidence="1" id="KW-0805">Transcription regulation</keyword>
<keyword evidence="3" id="KW-0804">Transcription</keyword>
<dbReference type="Gene3D" id="1.10.10.60">
    <property type="entry name" value="Homeodomain-like"/>
    <property type="match status" value="1"/>
</dbReference>
<dbReference type="FunFam" id="1.10.10.60:FF:000141">
    <property type="entry name" value="TetR family transcriptional regulator"/>
    <property type="match status" value="1"/>
</dbReference>
<evidence type="ECO:0000259" key="5">
    <source>
        <dbReference type="PROSITE" id="PS50977"/>
    </source>
</evidence>
<dbReference type="PROSITE" id="PS50977">
    <property type="entry name" value="HTH_TETR_2"/>
    <property type="match status" value="1"/>
</dbReference>
<feature type="domain" description="HTH tetR-type" evidence="5">
    <location>
        <begin position="28"/>
        <end position="88"/>
    </location>
</feature>
<dbReference type="PRINTS" id="PR00455">
    <property type="entry name" value="HTHTETR"/>
</dbReference>
<dbReference type="PANTHER" id="PTHR30055:SF146">
    <property type="entry name" value="HTH-TYPE TRANSCRIPTIONAL DUAL REGULATOR CECR"/>
    <property type="match status" value="1"/>
</dbReference>
<evidence type="ECO:0000256" key="1">
    <source>
        <dbReference type="ARBA" id="ARBA00023015"/>
    </source>
</evidence>
<reference evidence="7" key="1">
    <citation type="submission" date="2018-05" db="EMBL/GenBank/DDBJ databases">
        <title>Azospirillum thermophila sp. nov., a novel isolated from hot spring.</title>
        <authorList>
            <person name="Zhao Z."/>
        </authorList>
    </citation>
    <scope>NUCLEOTIDE SEQUENCE [LARGE SCALE GENOMIC DNA]</scope>
    <source>
        <strain evidence="7">CFH 70021</strain>
        <plasmid evidence="7">unnamed1</plasmid>
    </source>
</reference>
<dbReference type="InterPro" id="IPR001647">
    <property type="entry name" value="HTH_TetR"/>
</dbReference>
<dbReference type="SUPFAM" id="SSF46689">
    <property type="entry name" value="Homeodomain-like"/>
    <property type="match status" value="1"/>
</dbReference>
<evidence type="ECO:0000256" key="4">
    <source>
        <dbReference type="PROSITE-ProRule" id="PRU00335"/>
    </source>
</evidence>
<accession>A0A2S2CWS5</accession>
<sequence length="224" mass="24437">MRNAVRARNGAPDEARMNTLVAPTPEAGSKPAQILEAAGALFLENGYGAVSMDAVAKRANVSKATLYAHFGSKDELFRAMMARECATLLTASTWEEARSLPIADGLRLVGERFVTFVTSPKALAGHRVILGEAHRFPELSRAFFEAGPAHTIRLFTGIMQEAQRRDELSITDPALAAEQFLALIKANMHMKLLLCVTERPTQEEIRHYVNAAVELFVKGYAPAG</sequence>
<evidence type="ECO:0000313" key="6">
    <source>
        <dbReference type="EMBL" id="AWK88727.1"/>
    </source>
</evidence>
<dbReference type="SUPFAM" id="SSF48498">
    <property type="entry name" value="Tetracyclin repressor-like, C-terminal domain"/>
    <property type="match status" value="1"/>
</dbReference>
<dbReference type="InterPro" id="IPR050109">
    <property type="entry name" value="HTH-type_TetR-like_transc_reg"/>
</dbReference>
<dbReference type="KEGG" id="azz:DEW08_21810"/>
<proteinExistence type="predicted"/>
<dbReference type="GO" id="GO:0000976">
    <property type="term" value="F:transcription cis-regulatory region binding"/>
    <property type="evidence" value="ECO:0007669"/>
    <property type="project" value="TreeGrafter"/>
</dbReference>
<organism evidence="6 7">
    <name type="scientific">Azospirillum thermophilum</name>
    <dbReference type="NCBI Taxonomy" id="2202148"/>
    <lineage>
        <taxon>Bacteria</taxon>
        <taxon>Pseudomonadati</taxon>
        <taxon>Pseudomonadota</taxon>
        <taxon>Alphaproteobacteria</taxon>
        <taxon>Rhodospirillales</taxon>
        <taxon>Azospirillaceae</taxon>
        <taxon>Azospirillum</taxon>
    </lineage>
</organism>